<gene>
    <name evidence="5" type="ORF">SAMN04487996_112235</name>
</gene>
<dbReference type="STRING" id="659014.SAMN04487996_112235"/>
<evidence type="ECO:0000313" key="6">
    <source>
        <dbReference type="Proteomes" id="UP000198748"/>
    </source>
</evidence>
<dbReference type="InterPro" id="IPR018060">
    <property type="entry name" value="HTH_AraC"/>
</dbReference>
<evidence type="ECO:0000256" key="1">
    <source>
        <dbReference type="ARBA" id="ARBA00023015"/>
    </source>
</evidence>
<dbReference type="Gene3D" id="1.10.10.60">
    <property type="entry name" value="Homeodomain-like"/>
    <property type="match status" value="2"/>
</dbReference>
<keyword evidence="3" id="KW-0804">Transcription</keyword>
<accession>A0A1G7P1W0</accession>
<evidence type="ECO:0000259" key="4">
    <source>
        <dbReference type="PROSITE" id="PS01124"/>
    </source>
</evidence>
<dbReference type="OrthoDB" id="792101at2"/>
<keyword evidence="6" id="KW-1185">Reference proteome</keyword>
<sequence>MKIIREDIHPNEGSSFKILLTPGLNDTFLWHFHPEYEIVFVEGSGGTRHVGAHTSIYEGSDLVFIGPNIPHLNFDYGVRTQCEQVIVQMREDFLGKEFLLAPELQSIRKLFEMSHHGLSFTGETKRIVGEKLKQMPLLAPFEQLLMLLGILKTMAESADATVLNPKPVGSKPFQKEQLRMQQVYTYVETHFDRTPDVNAVAAAANLTTPAFCRFFKANARMTFTDFVNQYRINQAKNLLLQDRSVSETCFAVGFESLSYFNKLFRKIVDENPSEFKKRHLL</sequence>
<keyword evidence="2 5" id="KW-0238">DNA-binding</keyword>
<protein>
    <submittedName>
        <fullName evidence="5">AraC-type DNA-binding protein</fullName>
    </submittedName>
</protein>
<dbReference type="SUPFAM" id="SSF51182">
    <property type="entry name" value="RmlC-like cupins"/>
    <property type="match status" value="1"/>
</dbReference>
<name>A0A1G7P1W0_9BACT</name>
<dbReference type="SUPFAM" id="SSF46689">
    <property type="entry name" value="Homeodomain-like"/>
    <property type="match status" value="2"/>
</dbReference>
<dbReference type="GO" id="GO:0043565">
    <property type="term" value="F:sequence-specific DNA binding"/>
    <property type="evidence" value="ECO:0007669"/>
    <property type="project" value="InterPro"/>
</dbReference>
<dbReference type="RefSeq" id="WP_090154262.1">
    <property type="nucleotide sequence ID" value="NZ_FNAN01000012.1"/>
</dbReference>
<dbReference type="AlphaFoldDB" id="A0A1G7P1W0"/>
<dbReference type="InterPro" id="IPR018062">
    <property type="entry name" value="HTH_AraC-typ_CS"/>
</dbReference>
<reference evidence="6" key="1">
    <citation type="submission" date="2016-10" db="EMBL/GenBank/DDBJ databases">
        <authorList>
            <person name="Varghese N."/>
            <person name="Submissions S."/>
        </authorList>
    </citation>
    <scope>NUCLEOTIDE SEQUENCE [LARGE SCALE GENOMIC DNA]</scope>
    <source>
        <strain evidence="6">DSM 25329</strain>
    </source>
</reference>
<dbReference type="Pfam" id="PF12833">
    <property type="entry name" value="HTH_18"/>
    <property type="match status" value="1"/>
</dbReference>
<dbReference type="InterPro" id="IPR009057">
    <property type="entry name" value="Homeodomain-like_sf"/>
</dbReference>
<dbReference type="PANTHER" id="PTHR43280">
    <property type="entry name" value="ARAC-FAMILY TRANSCRIPTIONAL REGULATOR"/>
    <property type="match status" value="1"/>
</dbReference>
<dbReference type="SMART" id="SM00342">
    <property type="entry name" value="HTH_ARAC"/>
    <property type="match status" value="1"/>
</dbReference>
<dbReference type="GO" id="GO:0003700">
    <property type="term" value="F:DNA-binding transcription factor activity"/>
    <property type="evidence" value="ECO:0007669"/>
    <property type="project" value="InterPro"/>
</dbReference>
<proteinExistence type="predicted"/>
<feature type="domain" description="HTH araC/xylS-type" evidence="4">
    <location>
        <begin position="181"/>
        <end position="278"/>
    </location>
</feature>
<organism evidence="5 6">
    <name type="scientific">Dyadobacter soli</name>
    <dbReference type="NCBI Taxonomy" id="659014"/>
    <lineage>
        <taxon>Bacteria</taxon>
        <taxon>Pseudomonadati</taxon>
        <taxon>Bacteroidota</taxon>
        <taxon>Cytophagia</taxon>
        <taxon>Cytophagales</taxon>
        <taxon>Spirosomataceae</taxon>
        <taxon>Dyadobacter</taxon>
    </lineage>
</organism>
<dbReference type="InterPro" id="IPR011051">
    <property type="entry name" value="RmlC_Cupin_sf"/>
</dbReference>
<evidence type="ECO:0000256" key="3">
    <source>
        <dbReference type="ARBA" id="ARBA00023163"/>
    </source>
</evidence>
<dbReference type="PANTHER" id="PTHR43280:SF27">
    <property type="entry name" value="TRANSCRIPTIONAL REGULATOR MTLR"/>
    <property type="match status" value="1"/>
</dbReference>
<dbReference type="PROSITE" id="PS00041">
    <property type="entry name" value="HTH_ARAC_FAMILY_1"/>
    <property type="match status" value="1"/>
</dbReference>
<dbReference type="Proteomes" id="UP000198748">
    <property type="component" value="Unassembled WGS sequence"/>
</dbReference>
<evidence type="ECO:0000313" key="5">
    <source>
        <dbReference type="EMBL" id="SDF80288.1"/>
    </source>
</evidence>
<dbReference type="PROSITE" id="PS01124">
    <property type="entry name" value="HTH_ARAC_FAMILY_2"/>
    <property type="match status" value="1"/>
</dbReference>
<dbReference type="EMBL" id="FNAN01000012">
    <property type="protein sequence ID" value="SDF80288.1"/>
    <property type="molecule type" value="Genomic_DNA"/>
</dbReference>
<keyword evidence="1" id="KW-0805">Transcription regulation</keyword>
<evidence type="ECO:0000256" key="2">
    <source>
        <dbReference type="ARBA" id="ARBA00023125"/>
    </source>
</evidence>